<reference evidence="1 2" key="1">
    <citation type="journal article" date="2014" name="Proc. Natl. Acad. Sci. U.S.A.">
        <title>Molecular dissection of the evolution of carbapenem-resistant multilocus sequence type 258 Klebsiella pneumoniae.</title>
        <authorList>
            <person name="Deleo F.R."/>
            <person name="Chen L."/>
            <person name="Porcella S.F."/>
            <person name="Martens C.A."/>
            <person name="Kobayashi S.D."/>
            <person name="Porter A.R."/>
            <person name="Chavda K.D."/>
            <person name="Jacobs M.R."/>
            <person name="Mathema B."/>
            <person name="Olsen R.J."/>
            <person name="Bonomo R.A."/>
            <person name="Musser J.M."/>
            <person name="Kreiswirth B.N."/>
        </authorList>
    </citation>
    <scope>NUCLEOTIDE SEQUENCE [LARGE SCALE GENOMIC DNA]</scope>
    <source>
        <strain evidence="1">30684/NJST258_2</strain>
        <plasmid evidence="2">Plasmid pNJST258C1</plasmid>
    </source>
</reference>
<dbReference type="KEGG" id="kps:KPNJ2_05501"/>
<name>W8UQY7_KLEPN</name>
<evidence type="ECO:0000313" key="1">
    <source>
        <dbReference type="EMBL" id="AHM82284.1"/>
    </source>
</evidence>
<keyword evidence="1" id="KW-0614">Plasmid</keyword>
<dbReference type="Proteomes" id="UP000019586">
    <property type="component" value="Plasmid pNJST258C1"/>
</dbReference>
<sequence length="107" mass="12132">MCRLHRRTLHLTGWKRPVSMMAGVRAGGRLSARAQNPGRLRLPETNVAAPPAPQTLLSCLPSPLSVDEVCKCAYYPQYLSGKRCRCRYVEMEYRLTLKRRAGQSLCR</sequence>
<gene>
    <name evidence="1" type="ORF">KPNJ2_05501</name>
</gene>
<organism evidence="1 2">
    <name type="scientific">Klebsiella pneumoniae 30684/NJST258_2</name>
    <dbReference type="NCBI Taxonomy" id="1420013"/>
    <lineage>
        <taxon>Bacteria</taxon>
        <taxon>Pseudomonadati</taxon>
        <taxon>Pseudomonadota</taxon>
        <taxon>Gammaproteobacteria</taxon>
        <taxon>Enterobacterales</taxon>
        <taxon>Enterobacteriaceae</taxon>
        <taxon>Klebsiella/Raoultella group</taxon>
        <taxon>Klebsiella</taxon>
        <taxon>Klebsiella pneumoniae complex</taxon>
    </lineage>
</organism>
<geneLocation type="plasmid" evidence="1 2">
    <name>pNJST258C1</name>
</geneLocation>
<proteinExistence type="predicted"/>
<dbReference type="HOGENOM" id="CLU_2206537_0_0_6"/>
<dbReference type="AlphaFoldDB" id="W8UQY7"/>
<accession>W8UQY7</accession>
<evidence type="ECO:0000313" key="2">
    <source>
        <dbReference type="Proteomes" id="UP000019586"/>
    </source>
</evidence>
<protein>
    <submittedName>
        <fullName evidence="1">Uncharacterized protein</fullName>
    </submittedName>
</protein>
<dbReference type="EMBL" id="CP006922">
    <property type="protein sequence ID" value="AHM82284.1"/>
    <property type="molecule type" value="Genomic_DNA"/>
</dbReference>